<evidence type="ECO:0008006" key="3">
    <source>
        <dbReference type="Google" id="ProtNLM"/>
    </source>
</evidence>
<dbReference type="STRING" id="1121485.GCA_000426485_02219"/>
<reference evidence="1 2" key="1">
    <citation type="submission" date="2019-03" db="EMBL/GenBank/DDBJ databases">
        <title>San Antonio Military Medical Center submission to MRSN (WRAIR), pending publication.</title>
        <authorList>
            <person name="Blyth D.M."/>
            <person name="Mccarthy S.L."/>
            <person name="Schall S.E."/>
            <person name="Stam J.A."/>
            <person name="Ong A.C."/>
            <person name="Mcgann P.T."/>
        </authorList>
    </citation>
    <scope>NUCLEOTIDE SEQUENCE [LARGE SCALE GENOMIC DNA]</scope>
    <source>
        <strain evidence="1 2">MRSN571793</strain>
    </source>
</reference>
<protein>
    <recommendedName>
        <fullName evidence="3">Fic family protein</fullName>
    </recommendedName>
</protein>
<sequence>MEKQYGIDKLGKYYDEDLGTKSKNEGSIYPFYEFYLSVIDQALDKSIEFHYKLIHPVSDRVEMLKGVIKEPFSRKDYMEYHKIASATASLDLKKAVDRGVLIIVGDKINARYRYKDETDVVFL</sequence>
<gene>
    <name evidence="1" type="ORF">E2605_18430</name>
</gene>
<name>A0A4Y8L080_9BACT</name>
<organism evidence="1 2">
    <name type="scientific">Dysgonomonas capnocytophagoides</name>
    <dbReference type="NCBI Taxonomy" id="45254"/>
    <lineage>
        <taxon>Bacteria</taxon>
        <taxon>Pseudomonadati</taxon>
        <taxon>Bacteroidota</taxon>
        <taxon>Bacteroidia</taxon>
        <taxon>Bacteroidales</taxon>
        <taxon>Dysgonomonadaceae</taxon>
        <taxon>Dysgonomonas</taxon>
    </lineage>
</organism>
<evidence type="ECO:0000313" key="1">
    <source>
        <dbReference type="EMBL" id="TFD92817.1"/>
    </source>
</evidence>
<accession>A0A4Y8L080</accession>
<proteinExistence type="predicted"/>
<evidence type="ECO:0000313" key="2">
    <source>
        <dbReference type="Proteomes" id="UP000297861"/>
    </source>
</evidence>
<dbReference type="RefSeq" id="WP_134437498.1">
    <property type="nucleotide sequence ID" value="NZ_SOML01000016.1"/>
</dbReference>
<dbReference type="EMBL" id="SOML01000016">
    <property type="protein sequence ID" value="TFD92817.1"/>
    <property type="molecule type" value="Genomic_DNA"/>
</dbReference>
<dbReference type="AlphaFoldDB" id="A0A4Y8L080"/>
<dbReference type="OrthoDB" id="9814400at2"/>
<keyword evidence="2" id="KW-1185">Reference proteome</keyword>
<dbReference type="Proteomes" id="UP000297861">
    <property type="component" value="Unassembled WGS sequence"/>
</dbReference>
<comment type="caution">
    <text evidence="1">The sequence shown here is derived from an EMBL/GenBank/DDBJ whole genome shotgun (WGS) entry which is preliminary data.</text>
</comment>